<gene>
    <name evidence="3" type="ORF">ACFOW8_24510</name>
</gene>
<proteinExistence type="predicted"/>
<reference evidence="4" key="1">
    <citation type="journal article" date="2019" name="Int. J. Syst. Evol. Microbiol.">
        <title>The Global Catalogue of Microorganisms (GCM) 10K type strain sequencing project: providing services to taxonomists for standard genome sequencing and annotation.</title>
        <authorList>
            <consortium name="The Broad Institute Genomics Platform"/>
            <consortium name="The Broad Institute Genome Sequencing Center for Infectious Disease"/>
            <person name="Wu L."/>
            <person name="Ma J."/>
        </authorList>
    </citation>
    <scope>NUCLEOTIDE SEQUENCE [LARGE SCALE GENOMIC DNA]</scope>
    <source>
        <strain evidence="4">CGMCC 4.7204</strain>
    </source>
</reference>
<feature type="region of interest" description="Disordered" evidence="1">
    <location>
        <begin position="84"/>
        <end position="115"/>
    </location>
</feature>
<dbReference type="PANTHER" id="PTHR33055:SF3">
    <property type="entry name" value="PUTATIVE TRANSPOSASE FOR IS117-RELATED"/>
    <property type="match status" value="1"/>
</dbReference>
<dbReference type="Pfam" id="PF02371">
    <property type="entry name" value="Transposase_20"/>
    <property type="match status" value="1"/>
</dbReference>
<evidence type="ECO:0000259" key="2">
    <source>
        <dbReference type="Pfam" id="PF02371"/>
    </source>
</evidence>
<protein>
    <submittedName>
        <fullName evidence="3">IS110 family transposase</fullName>
    </submittedName>
</protein>
<name>A0ABV8LC57_9NOCA</name>
<sequence length="115" mass="12120">MILSLPGMGKQLGAIFLAATGGDMDAFESADRLAGYAGLAPVPRDSGRVSGNLRRPRRFHRGLLDAMYLSTLSSLHTCPASKGFYQTQTSRGKPAQTGAAGARAPSREYLAGHDP</sequence>
<dbReference type="InterPro" id="IPR003346">
    <property type="entry name" value="Transposase_20"/>
</dbReference>
<organism evidence="3 4">
    <name type="scientific">Nocardia rhizosphaerae</name>
    <dbReference type="NCBI Taxonomy" id="1691571"/>
    <lineage>
        <taxon>Bacteria</taxon>
        <taxon>Bacillati</taxon>
        <taxon>Actinomycetota</taxon>
        <taxon>Actinomycetes</taxon>
        <taxon>Mycobacteriales</taxon>
        <taxon>Nocardiaceae</taxon>
        <taxon>Nocardia</taxon>
    </lineage>
</organism>
<dbReference type="Proteomes" id="UP001595767">
    <property type="component" value="Unassembled WGS sequence"/>
</dbReference>
<evidence type="ECO:0000256" key="1">
    <source>
        <dbReference type="SAM" id="MobiDB-lite"/>
    </source>
</evidence>
<dbReference type="RefSeq" id="WP_378553823.1">
    <property type="nucleotide sequence ID" value="NZ_JBHSBA010000015.1"/>
</dbReference>
<evidence type="ECO:0000313" key="4">
    <source>
        <dbReference type="Proteomes" id="UP001595767"/>
    </source>
</evidence>
<dbReference type="InterPro" id="IPR047650">
    <property type="entry name" value="Transpos_IS110"/>
</dbReference>
<evidence type="ECO:0000313" key="3">
    <source>
        <dbReference type="EMBL" id="MFC4128093.1"/>
    </source>
</evidence>
<dbReference type="PANTHER" id="PTHR33055">
    <property type="entry name" value="TRANSPOSASE FOR INSERTION SEQUENCE ELEMENT IS1111A"/>
    <property type="match status" value="1"/>
</dbReference>
<dbReference type="EMBL" id="JBHSBA010000015">
    <property type="protein sequence ID" value="MFC4128093.1"/>
    <property type="molecule type" value="Genomic_DNA"/>
</dbReference>
<accession>A0ABV8LC57</accession>
<keyword evidence="4" id="KW-1185">Reference proteome</keyword>
<comment type="caution">
    <text evidence="3">The sequence shown here is derived from an EMBL/GenBank/DDBJ whole genome shotgun (WGS) entry which is preliminary data.</text>
</comment>
<feature type="domain" description="Transposase IS116/IS110/IS902 C-terminal" evidence="2">
    <location>
        <begin position="2"/>
        <end position="86"/>
    </location>
</feature>